<sequence length="329" mass="34687">MTDREIDVLVSGRVFSDLVFTGVEAPAPGAEVYARDFAISPGGAANRAVAAARLGAYTALVTELGDDPIGCIIERTLRGEPNLDLRFAVQHAEYQNPITVAITDGHDRSFVTFEQQPPHLPSWPDSTPVRVAHVGMGRGPIDTDAARLRAKGTTLVGGVGWDPSGQWSEALLDQLDAIDILIVNEVEALAYTRAQTADAALDILAERVGLAVITLGPGGALAAEGADRLQVPAITVRAVDPTGAGDAFTAAFMAATAWDWQLDQRLRLASVSATCSVRGAGGARSAPRPADIADLLAEQHHDPHWAPVRDWAEQHRNSPIPATPGALSL</sequence>
<dbReference type="RefSeq" id="WP_062656735.1">
    <property type="nucleotide sequence ID" value="NZ_BCSY01000039.1"/>
</dbReference>
<dbReference type="Gene3D" id="3.40.1190.20">
    <property type="match status" value="1"/>
</dbReference>
<dbReference type="InterPro" id="IPR011611">
    <property type="entry name" value="PfkB_dom"/>
</dbReference>
<dbReference type="InterPro" id="IPR002173">
    <property type="entry name" value="Carboh/pur_kinase_PfkB_CS"/>
</dbReference>
<evidence type="ECO:0000256" key="3">
    <source>
        <dbReference type="ARBA" id="ARBA00022777"/>
    </source>
</evidence>
<evidence type="ECO:0000256" key="1">
    <source>
        <dbReference type="ARBA" id="ARBA00010688"/>
    </source>
</evidence>
<dbReference type="PROSITE" id="PS00584">
    <property type="entry name" value="PFKB_KINASES_2"/>
    <property type="match status" value="1"/>
</dbReference>
<keyword evidence="7" id="KW-1185">Reference proteome</keyword>
<dbReference type="InterPro" id="IPR029056">
    <property type="entry name" value="Ribokinase-like"/>
</dbReference>
<dbReference type="SUPFAM" id="SSF53613">
    <property type="entry name" value="Ribokinase-like"/>
    <property type="match status" value="1"/>
</dbReference>
<feature type="domain" description="Carbohydrate kinase PfkB" evidence="5">
    <location>
        <begin position="12"/>
        <end position="287"/>
    </location>
</feature>
<comment type="caution">
    <text evidence="6">The sequence shown here is derived from an EMBL/GenBank/DDBJ whole genome shotgun (WGS) entry which is preliminary data.</text>
</comment>
<dbReference type="PANTHER" id="PTHR10584">
    <property type="entry name" value="SUGAR KINASE"/>
    <property type="match status" value="1"/>
</dbReference>
<keyword evidence="3 4" id="KW-0418">Kinase</keyword>
<dbReference type="PANTHER" id="PTHR10584:SF166">
    <property type="entry name" value="RIBOKINASE"/>
    <property type="match status" value="1"/>
</dbReference>
<keyword evidence="2 4" id="KW-0808">Transferase</keyword>
<evidence type="ECO:0000256" key="4">
    <source>
        <dbReference type="RuleBase" id="RU003704"/>
    </source>
</evidence>
<evidence type="ECO:0000313" key="7">
    <source>
        <dbReference type="Proteomes" id="UP000069443"/>
    </source>
</evidence>
<dbReference type="STRING" id="228230.RMCC_2527"/>
<dbReference type="EMBL" id="BCSY01000039">
    <property type="protein sequence ID" value="GAS95561.1"/>
    <property type="molecule type" value="Genomic_DNA"/>
</dbReference>
<dbReference type="Proteomes" id="UP000069443">
    <property type="component" value="Unassembled WGS sequence"/>
</dbReference>
<organism evidence="6 7">
    <name type="scientific">Mycolicibacterium canariasense</name>
    <name type="common">Mycobacterium canariasense</name>
    <dbReference type="NCBI Taxonomy" id="228230"/>
    <lineage>
        <taxon>Bacteria</taxon>
        <taxon>Bacillati</taxon>
        <taxon>Actinomycetota</taxon>
        <taxon>Actinomycetes</taxon>
        <taxon>Mycobacteriales</taxon>
        <taxon>Mycobacteriaceae</taxon>
        <taxon>Mycolicibacterium</taxon>
    </lineage>
</organism>
<reference evidence="7" key="1">
    <citation type="journal article" date="2016" name="Genome Announc.">
        <title>Draft Genome Sequences of Five Rapidly Growing Mycobacterium Species, M. thermoresistibile, M. fortuitum subsp. acetamidolyticum, M. canariasense, M. brisbanense, and M. novocastrense.</title>
        <authorList>
            <person name="Katahira K."/>
            <person name="Ogura Y."/>
            <person name="Gotoh Y."/>
            <person name="Hayashi T."/>
        </authorList>
    </citation>
    <scope>NUCLEOTIDE SEQUENCE [LARGE SCALE GENOMIC DNA]</scope>
    <source>
        <strain evidence="7">JCM15298</strain>
    </source>
</reference>
<protein>
    <submittedName>
        <fullName evidence="6">Carbohydrate kinase</fullName>
    </submittedName>
</protein>
<comment type="similarity">
    <text evidence="1 4">Belongs to the carbohydrate kinase PfkB family.</text>
</comment>
<proteinExistence type="inferred from homology"/>
<dbReference type="InterPro" id="IPR002139">
    <property type="entry name" value="Ribo/fructo_kinase"/>
</dbReference>
<gene>
    <name evidence="6" type="ORF">RMCC_2527</name>
</gene>
<evidence type="ECO:0000256" key="2">
    <source>
        <dbReference type="ARBA" id="ARBA00022679"/>
    </source>
</evidence>
<dbReference type="GO" id="GO:0016301">
    <property type="term" value="F:kinase activity"/>
    <property type="evidence" value="ECO:0007669"/>
    <property type="project" value="UniProtKB-KW"/>
</dbReference>
<dbReference type="PRINTS" id="PR00990">
    <property type="entry name" value="RIBOKINASE"/>
</dbReference>
<dbReference type="OrthoDB" id="7946249at2"/>
<reference evidence="7" key="2">
    <citation type="submission" date="2016-02" db="EMBL/GenBank/DDBJ databases">
        <title>Draft genome sequence of five rapidly growing Mycobacterium species.</title>
        <authorList>
            <person name="Katahira K."/>
            <person name="Gotou Y."/>
            <person name="Iida K."/>
            <person name="Ogura Y."/>
            <person name="Hayashi T."/>
        </authorList>
    </citation>
    <scope>NUCLEOTIDE SEQUENCE [LARGE SCALE GENOMIC DNA]</scope>
    <source>
        <strain evidence="7">JCM15298</strain>
    </source>
</reference>
<dbReference type="AlphaFoldDB" id="A0A100WC94"/>
<dbReference type="GO" id="GO:0006796">
    <property type="term" value="P:phosphate-containing compound metabolic process"/>
    <property type="evidence" value="ECO:0007669"/>
    <property type="project" value="UniProtKB-ARBA"/>
</dbReference>
<name>A0A100WC94_MYCCR</name>
<evidence type="ECO:0000259" key="5">
    <source>
        <dbReference type="Pfam" id="PF00294"/>
    </source>
</evidence>
<accession>A0A100WC94</accession>
<dbReference type="Pfam" id="PF00294">
    <property type="entry name" value="PfkB"/>
    <property type="match status" value="1"/>
</dbReference>
<evidence type="ECO:0000313" key="6">
    <source>
        <dbReference type="EMBL" id="GAS95561.1"/>
    </source>
</evidence>